<dbReference type="KEGG" id="dst:VUQ06_00670"/>
<dbReference type="RefSeq" id="WP_347301483.1">
    <property type="nucleotide sequence ID" value="NZ_CP142435.1"/>
</dbReference>
<organism evidence="1">
    <name type="scientific">Dolosigranulum savutiense</name>
    <dbReference type="NCBI Taxonomy" id="3110288"/>
    <lineage>
        <taxon>Bacteria</taxon>
        <taxon>Bacillati</taxon>
        <taxon>Bacillota</taxon>
        <taxon>Bacilli</taxon>
        <taxon>Lactobacillales</taxon>
        <taxon>Carnobacteriaceae</taxon>
        <taxon>Dolosigranulum</taxon>
    </lineage>
</organism>
<name>A0AB74U3N4_9LACT</name>
<sequence>MNQESQQVIEQGMLLETISIDYTNNEFRRFGLPIWGNYCGPWHGGKDSSKPATDILDQGCKAHDQCYNWSLAIGDNCECNRALVNHIEANEDKMS</sequence>
<evidence type="ECO:0008006" key="2">
    <source>
        <dbReference type="Google" id="ProtNLM"/>
    </source>
</evidence>
<dbReference type="AlphaFoldDB" id="A0AB74U3N4"/>
<dbReference type="Gene3D" id="1.20.90.10">
    <property type="entry name" value="Phospholipase A2 domain"/>
    <property type="match status" value="1"/>
</dbReference>
<evidence type="ECO:0000313" key="1">
    <source>
        <dbReference type="EMBL" id="XBC49765.1"/>
    </source>
</evidence>
<accession>A0AB74U3N4</accession>
<reference evidence="1" key="1">
    <citation type="submission" date="2023-12" db="EMBL/GenBank/DDBJ databases">
        <title>Dolosigranulum savutii sp. nov. isolated from human upper respiratory samples collected in Botswana.</title>
        <authorList>
            <person name="Kelly M.S."/>
        </authorList>
    </citation>
    <scope>NUCLEOTIDE SEQUENCE</scope>
    <source>
        <strain evidence="1">MSK294</strain>
    </source>
</reference>
<dbReference type="GO" id="GO:0006644">
    <property type="term" value="P:phospholipid metabolic process"/>
    <property type="evidence" value="ECO:0007669"/>
    <property type="project" value="InterPro"/>
</dbReference>
<dbReference type="InterPro" id="IPR036444">
    <property type="entry name" value="PLipase_A2_dom_sf"/>
</dbReference>
<proteinExistence type="predicted"/>
<dbReference type="GO" id="GO:0050482">
    <property type="term" value="P:arachidonate secretion"/>
    <property type="evidence" value="ECO:0007669"/>
    <property type="project" value="InterPro"/>
</dbReference>
<protein>
    <recommendedName>
        <fullName evidence="2">Phospholipase</fullName>
    </recommendedName>
</protein>
<dbReference type="GO" id="GO:0004623">
    <property type="term" value="F:phospholipase A2 activity"/>
    <property type="evidence" value="ECO:0007669"/>
    <property type="project" value="InterPro"/>
</dbReference>
<gene>
    <name evidence="1" type="ORF">VUQ06_00670</name>
</gene>
<dbReference type="SUPFAM" id="SSF48619">
    <property type="entry name" value="Phospholipase A2, PLA2"/>
    <property type="match status" value="1"/>
</dbReference>
<dbReference type="EMBL" id="CP142435">
    <property type="protein sequence ID" value="XBC49765.1"/>
    <property type="molecule type" value="Genomic_DNA"/>
</dbReference>